<dbReference type="EMBL" id="CP020910">
    <property type="protein sequence ID" value="ARQ13448.1"/>
    <property type="molecule type" value="Genomic_DNA"/>
</dbReference>
<reference evidence="2 3" key="1">
    <citation type="submission" date="2017-04" db="EMBL/GenBank/DDBJ databases">
        <title>Complete genome sequences of Rhizobium genomic linages associated to common bean (phaseolus vulgaris).</title>
        <authorList>
            <person name="Santamaria R.I."/>
            <person name="Bustos P."/>
            <person name="Perez-Carrascal O."/>
            <person name="Martinez-Flores I."/>
            <person name="Juarez S."/>
            <person name="Lozano L."/>
            <person name="Miranda F."/>
            <person name="Vinuesa P."/>
            <person name="Martinez-Romero E."/>
            <person name="Cevallos M.A."/>
            <person name="Romero D."/>
            <person name="Davila G."/>
            <person name="Gonzalez V."/>
        </authorList>
    </citation>
    <scope>NUCLEOTIDE SEQUENCE [LARGE SCALE GENOMIC DNA]</scope>
    <source>
        <strain evidence="2 3">NXC12</strain>
        <plasmid evidence="3">pretnxc12d</plasmid>
    </source>
</reference>
<dbReference type="Proteomes" id="UP000194159">
    <property type="component" value="Plasmid pRetNXC12d"/>
</dbReference>
<keyword evidence="2" id="KW-0614">Plasmid</keyword>
<feature type="region of interest" description="Disordered" evidence="1">
    <location>
        <begin position="113"/>
        <end position="135"/>
    </location>
</feature>
<dbReference type="AlphaFoldDB" id="A0AAN1BLV4"/>
<geneLocation type="plasmid" evidence="3">
    <name>pretnxc12d</name>
</geneLocation>
<organism evidence="2 3">
    <name type="scientific">Rhizobium etli</name>
    <dbReference type="NCBI Taxonomy" id="29449"/>
    <lineage>
        <taxon>Bacteria</taxon>
        <taxon>Pseudomonadati</taxon>
        <taxon>Pseudomonadota</taxon>
        <taxon>Alphaproteobacteria</taxon>
        <taxon>Hyphomicrobiales</taxon>
        <taxon>Rhizobiaceae</taxon>
        <taxon>Rhizobium/Agrobacterium group</taxon>
        <taxon>Rhizobium</taxon>
    </lineage>
</organism>
<name>A0AAN1BLV4_RHIET</name>
<evidence type="ECO:0000256" key="1">
    <source>
        <dbReference type="SAM" id="MobiDB-lite"/>
    </source>
</evidence>
<gene>
    <name evidence="2" type="ORF">NXC12_PD00356</name>
</gene>
<accession>A0AAN1BLV4</accession>
<proteinExistence type="predicted"/>
<evidence type="ECO:0000313" key="3">
    <source>
        <dbReference type="Proteomes" id="UP000194159"/>
    </source>
</evidence>
<feature type="region of interest" description="Disordered" evidence="1">
    <location>
        <begin position="26"/>
        <end position="45"/>
    </location>
</feature>
<protein>
    <submittedName>
        <fullName evidence="2">IS481 family insertion sequence transposase domain-containing protein</fullName>
    </submittedName>
</protein>
<evidence type="ECO:0000313" key="2">
    <source>
        <dbReference type="EMBL" id="ARQ13448.1"/>
    </source>
</evidence>
<sequence>MQHSQESLRTLSKRYGVNQKTVAKWRKRSSVADLPTGPKEPRSAVRSVGEEAVIVAFRRYALLPLDECLYALQQIIADAVGLYFRSAEHRVRRGNVVGARHCCVSRNDTTMGSQVLGPLTPSSRKKPPRKCLASG</sequence>